<dbReference type="Proteomes" id="UP000077266">
    <property type="component" value="Unassembled WGS sequence"/>
</dbReference>
<protein>
    <submittedName>
        <fullName evidence="2">Uncharacterized protein</fullName>
    </submittedName>
</protein>
<reference evidence="2 3" key="1">
    <citation type="journal article" date="2016" name="Mol. Biol. Evol.">
        <title>Comparative Genomics of Early-Diverging Mushroom-Forming Fungi Provides Insights into the Origins of Lignocellulose Decay Capabilities.</title>
        <authorList>
            <person name="Nagy L.G."/>
            <person name="Riley R."/>
            <person name="Tritt A."/>
            <person name="Adam C."/>
            <person name="Daum C."/>
            <person name="Floudas D."/>
            <person name="Sun H."/>
            <person name="Yadav J.S."/>
            <person name="Pangilinan J."/>
            <person name="Larsson K.H."/>
            <person name="Matsuura K."/>
            <person name="Barry K."/>
            <person name="Labutti K."/>
            <person name="Kuo R."/>
            <person name="Ohm R.A."/>
            <person name="Bhattacharya S.S."/>
            <person name="Shirouzu T."/>
            <person name="Yoshinaga Y."/>
            <person name="Martin F.M."/>
            <person name="Grigoriev I.V."/>
            <person name="Hibbett D.S."/>
        </authorList>
    </citation>
    <scope>NUCLEOTIDE SEQUENCE [LARGE SCALE GENOMIC DNA]</scope>
    <source>
        <strain evidence="2 3">HHB12029</strain>
    </source>
</reference>
<dbReference type="InParanoid" id="A0A165P6J0"/>
<dbReference type="OrthoDB" id="3032185at2759"/>
<dbReference type="AlphaFoldDB" id="A0A165P6J0"/>
<dbReference type="STRING" id="1314781.A0A165P6J0"/>
<gene>
    <name evidence="2" type="ORF">EXIGLDRAFT_760624</name>
</gene>
<keyword evidence="3" id="KW-1185">Reference proteome</keyword>
<evidence type="ECO:0000313" key="3">
    <source>
        <dbReference type="Proteomes" id="UP000077266"/>
    </source>
</evidence>
<organism evidence="2 3">
    <name type="scientific">Exidia glandulosa HHB12029</name>
    <dbReference type="NCBI Taxonomy" id="1314781"/>
    <lineage>
        <taxon>Eukaryota</taxon>
        <taxon>Fungi</taxon>
        <taxon>Dikarya</taxon>
        <taxon>Basidiomycota</taxon>
        <taxon>Agaricomycotina</taxon>
        <taxon>Agaricomycetes</taxon>
        <taxon>Auriculariales</taxon>
        <taxon>Exidiaceae</taxon>
        <taxon>Exidia</taxon>
    </lineage>
</organism>
<name>A0A165P6J0_EXIGL</name>
<dbReference type="EMBL" id="KV425892">
    <property type="protein sequence ID" value="KZW01719.1"/>
    <property type="molecule type" value="Genomic_DNA"/>
</dbReference>
<accession>A0A165P6J0</accession>
<evidence type="ECO:0000256" key="1">
    <source>
        <dbReference type="SAM" id="MobiDB-lite"/>
    </source>
</evidence>
<sequence>MSHIQSHTFSQLRDIVLPPELHPGAVALEAEYNNGSRSVALVINPGPAKKPLIYMCHFSKIKLFQTLNMSRGRLLECSRLFDRVTSSTFPLSAADVAVFGTRTISGHLHGLSTVSPRVYNQNLANIHQLIRTKVITEFFVVHIADSRASVYHWNGTSSLGFGDSLGHVPLPNALSVFNWVLDSLGVPRLVDFAAVTIAPQPSYSGSCAVACCNTVEHALGLTPVVWTAFNSAILRDSMIYNFVKYDILMENAKVLPVHYVTRPVAGPVTIPLGIDDFYAWHEWNLRWPTMRHPALHIAYADTATSQFGYTGPSHISQLTAMQSPLQLEHTLDIDINVQSTLAPNTRKIESDEESDSSGDIWESPESLKDVKQEPVDAILPGSPMAIDLTTPPRAIKKSTRVITDLITPPVAAEKHKASPLSPALRRKRMKPARALSIISISSDEDDSKPSIAVKSEPRSAGCWNPFGKPVTTGCAAHINTNRVGKSNVWSITTANYEHNHPCTIPVGATALRPPTKEERSVISQYATDHMFSRHHVGEILQRSNPDSVLDPRQISNVIHAARAKARAEVVELGGDFRAVQASLDNLKQTDPRWTYFIRVDSDGKVSGLFWQSPDQVQLSQQFGDILLNDNAANRNQYQFALNIGVIIDGCGSSRNVFYVLHDHDDW</sequence>
<proteinExistence type="predicted"/>
<feature type="region of interest" description="Disordered" evidence="1">
    <location>
        <begin position="344"/>
        <end position="367"/>
    </location>
</feature>
<evidence type="ECO:0000313" key="2">
    <source>
        <dbReference type="EMBL" id="KZW01719.1"/>
    </source>
</evidence>
<dbReference type="PANTHER" id="PTHR47718">
    <property type="entry name" value="OS01G0519700 PROTEIN"/>
    <property type="match status" value="1"/>
</dbReference>